<dbReference type="Gene3D" id="2.40.30.10">
    <property type="entry name" value="Translation factors"/>
    <property type="match status" value="1"/>
</dbReference>
<dbReference type="RefSeq" id="WP_270455011.1">
    <property type="nucleotide sequence ID" value="NZ_JADPIE010000008.1"/>
</dbReference>
<evidence type="ECO:0000259" key="5">
    <source>
        <dbReference type="PROSITE" id="PS51379"/>
    </source>
</evidence>
<dbReference type="Gene3D" id="3.40.50.80">
    <property type="entry name" value="Nucleotide-binding domain of ferredoxin-NADP reductase (FNR) module"/>
    <property type="match status" value="1"/>
</dbReference>
<organism evidence="7 8">
    <name type="scientific">Halonatronomonas betaini</name>
    <dbReference type="NCBI Taxonomy" id="2778430"/>
    <lineage>
        <taxon>Bacteria</taxon>
        <taxon>Bacillati</taxon>
        <taxon>Bacillota</taxon>
        <taxon>Clostridia</taxon>
        <taxon>Halanaerobiales</taxon>
        <taxon>Halarsenatibacteraceae</taxon>
        <taxon>Halonatronomonas</taxon>
    </lineage>
</organism>
<gene>
    <name evidence="7" type="ORF">I0Q91_12730</name>
</gene>
<dbReference type="Pfam" id="PF13187">
    <property type="entry name" value="Fer4_9"/>
    <property type="match status" value="1"/>
</dbReference>
<dbReference type="Pfam" id="PF00175">
    <property type="entry name" value="NAD_binding_1"/>
    <property type="match status" value="1"/>
</dbReference>
<dbReference type="PROSITE" id="PS51379">
    <property type="entry name" value="4FE4S_FER_2"/>
    <property type="match status" value="2"/>
</dbReference>
<dbReference type="InterPro" id="IPR017938">
    <property type="entry name" value="Riboflavin_synthase-like_b-brl"/>
</dbReference>
<dbReference type="InterPro" id="IPR050415">
    <property type="entry name" value="MRET"/>
</dbReference>
<dbReference type="SUPFAM" id="SSF52343">
    <property type="entry name" value="Ferredoxin reductase-like, C-terminal NADP-linked domain"/>
    <property type="match status" value="1"/>
</dbReference>
<dbReference type="InterPro" id="IPR017927">
    <property type="entry name" value="FAD-bd_FR_type"/>
</dbReference>
<dbReference type="PRINTS" id="PR00406">
    <property type="entry name" value="CYTB5RDTASE"/>
</dbReference>
<comment type="caution">
    <text evidence="7">The sequence shown here is derived from an EMBL/GenBank/DDBJ whole genome shotgun (WGS) entry which is preliminary data.</text>
</comment>
<keyword evidence="8" id="KW-1185">Reference proteome</keyword>
<dbReference type="InterPro" id="IPR001709">
    <property type="entry name" value="Flavoprot_Pyr_Nucl_cyt_Rdtase"/>
</dbReference>
<dbReference type="EMBL" id="JADPIE010000008">
    <property type="protein sequence ID" value="MBF8437951.1"/>
    <property type="molecule type" value="Genomic_DNA"/>
</dbReference>
<keyword evidence="4" id="KW-1133">Transmembrane helix</keyword>
<dbReference type="PROSITE" id="PS51384">
    <property type="entry name" value="FAD_FR"/>
    <property type="match status" value="1"/>
</dbReference>
<dbReference type="SUPFAM" id="SSF54862">
    <property type="entry name" value="4Fe-4S ferredoxins"/>
    <property type="match status" value="1"/>
</dbReference>
<keyword evidence="2" id="KW-0408">Iron</keyword>
<protein>
    <submittedName>
        <fullName evidence="7">4Fe-4S binding protein</fullName>
    </submittedName>
</protein>
<dbReference type="PANTHER" id="PTHR47354:SF5">
    <property type="entry name" value="PROTEIN RFBI"/>
    <property type="match status" value="1"/>
</dbReference>
<dbReference type="InterPro" id="IPR001433">
    <property type="entry name" value="OxRdtase_FAD/NAD-bd"/>
</dbReference>
<dbReference type="AlphaFoldDB" id="A0A931F8N7"/>
<accession>A0A931F8N7</accession>
<evidence type="ECO:0000256" key="1">
    <source>
        <dbReference type="ARBA" id="ARBA00022723"/>
    </source>
</evidence>
<keyword evidence="4" id="KW-0812">Transmembrane</keyword>
<dbReference type="Proteomes" id="UP000621436">
    <property type="component" value="Unassembled WGS sequence"/>
</dbReference>
<evidence type="ECO:0000256" key="2">
    <source>
        <dbReference type="ARBA" id="ARBA00023004"/>
    </source>
</evidence>
<feature type="transmembrane region" description="Helical" evidence="4">
    <location>
        <begin position="20"/>
        <end position="46"/>
    </location>
</feature>
<evidence type="ECO:0000256" key="4">
    <source>
        <dbReference type="SAM" id="Phobius"/>
    </source>
</evidence>
<dbReference type="PANTHER" id="PTHR47354">
    <property type="entry name" value="NADH OXIDOREDUCTASE HCR"/>
    <property type="match status" value="1"/>
</dbReference>
<keyword evidence="4" id="KW-0472">Membrane</keyword>
<feature type="domain" description="4Fe-4S ferredoxin-type" evidence="5">
    <location>
        <begin position="180"/>
        <end position="210"/>
    </location>
</feature>
<dbReference type="InterPro" id="IPR017900">
    <property type="entry name" value="4Fe4S_Fe_S_CS"/>
</dbReference>
<feature type="domain" description="4Fe-4S ferredoxin-type" evidence="5">
    <location>
        <begin position="214"/>
        <end position="243"/>
    </location>
</feature>
<evidence type="ECO:0000256" key="3">
    <source>
        <dbReference type="ARBA" id="ARBA00023014"/>
    </source>
</evidence>
<evidence type="ECO:0000313" key="8">
    <source>
        <dbReference type="Proteomes" id="UP000621436"/>
    </source>
</evidence>
<reference evidence="7" key="1">
    <citation type="submission" date="2020-11" db="EMBL/GenBank/DDBJ databases">
        <title>Halonatronomonas betainensis gen. nov., sp. nov. a novel haloalkaliphilic representative of the family Halanaerobiacae capable of betaine degradation.</title>
        <authorList>
            <person name="Boltyanskaya Y."/>
            <person name="Kevbrin V."/>
            <person name="Detkova E."/>
            <person name="Grouzdev D.S."/>
            <person name="Koziaeva V."/>
            <person name="Zhilina T."/>
        </authorList>
    </citation>
    <scope>NUCLEOTIDE SEQUENCE</scope>
    <source>
        <strain evidence="7">Z-7014</strain>
    </source>
</reference>
<dbReference type="InterPro" id="IPR039261">
    <property type="entry name" value="FNR_nucleotide-bd"/>
</dbReference>
<dbReference type="GO" id="GO:0016491">
    <property type="term" value="F:oxidoreductase activity"/>
    <property type="evidence" value="ECO:0007669"/>
    <property type="project" value="InterPro"/>
</dbReference>
<dbReference type="InterPro" id="IPR017896">
    <property type="entry name" value="4Fe4S_Fe-S-bd"/>
</dbReference>
<dbReference type="PROSITE" id="PS00198">
    <property type="entry name" value="4FE4S_FER_1"/>
    <property type="match status" value="1"/>
</dbReference>
<dbReference type="InterPro" id="IPR008333">
    <property type="entry name" value="Cbr1-like_FAD-bd_dom"/>
</dbReference>
<dbReference type="PRINTS" id="PR00371">
    <property type="entry name" value="FPNCR"/>
</dbReference>
<dbReference type="Gene3D" id="3.30.70.20">
    <property type="match status" value="1"/>
</dbReference>
<keyword evidence="1" id="KW-0479">Metal-binding</keyword>
<dbReference type="GO" id="GO:0051536">
    <property type="term" value="F:iron-sulfur cluster binding"/>
    <property type="evidence" value="ECO:0007669"/>
    <property type="project" value="UniProtKB-KW"/>
</dbReference>
<evidence type="ECO:0000313" key="7">
    <source>
        <dbReference type="EMBL" id="MBF8437951.1"/>
    </source>
</evidence>
<proteinExistence type="predicted"/>
<dbReference type="Pfam" id="PF12801">
    <property type="entry name" value="Fer4_5"/>
    <property type="match status" value="2"/>
</dbReference>
<dbReference type="SUPFAM" id="SSF63380">
    <property type="entry name" value="Riboflavin synthase domain-like"/>
    <property type="match status" value="1"/>
</dbReference>
<feature type="transmembrane region" description="Helical" evidence="4">
    <location>
        <begin position="93"/>
        <end position="113"/>
    </location>
</feature>
<sequence length="491" mass="55418">MENVAFNIKTERTFSLIRKYAWIVTLTVGVGGLFFPYLGLLVPPIIVALTTMAFFKGRYWCGNFCPHGSFFDQVMMPISRNKFIPDILKTKPVIIFAFAFFSYRIGTSMYNIFQNLGVRPLPMSLGMIFSRTYLMVLIVGGGLSLLVAPRTWCQFCPMGSLEKMSHTLGKATGVADKFEEKITIESTDLCHECANCARVCPMQIKPYKEFQDNDSNQLENQNCIRCRTCVENCPAGILSLENVESPVQSVEEDELDYYNKEVLTTEIEKIKVLREGVKEFSFRLKDPASIDAEPGQFILVKVSDKHDMFKAYSISGIEDGGSLIKVSVMKVTQGYGTSIMFEEFEEGMEIELKGPMGHELIIDKDSEGILLVAGGIGITPFLPIVEDMVENPGNSQTVKLIYGVNKERDFLYRDFFEEMDKKSDIFEFIPVVAFDESWDGEKGFVTNVMDKMDLNKYKIYMCGPGPMESAAESLLKEKDFELDHLYAETTG</sequence>
<name>A0A931F8N7_9FIRM</name>
<feature type="domain" description="FAD-binding FR-type" evidence="6">
    <location>
        <begin position="260"/>
        <end position="362"/>
    </location>
</feature>
<evidence type="ECO:0000259" key="6">
    <source>
        <dbReference type="PROSITE" id="PS51384"/>
    </source>
</evidence>
<feature type="transmembrane region" description="Helical" evidence="4">
    <location>
        <begin position="133"/>
        <end position="152"/>
    </location>
</feature>
<dbReference type="Pfam" id="PF00970">
    <property type="entry name" value="FAD_binding_6"/>
    <property type="match status" value="1"/>
</dbReference>
<keyword evidence="3" id="KW-0411">Iron-sulfur</keyword>
<dbReference type="GO" id="GO:0046872">
    <property type="term" value="F:metal ion binding"/>
    <property type="evidence" value="ECO:0007669"/>
    <property type="project" value="UniProtKB-KW"/>
</dbReference>